<sequence length="504" mass="56857">MMRKRRPLLPAPDARQSEGDEVLPGIPFSAGIMQLLEEHNAQSNTLIDPCAPGGLSSFVAWLAEVPARSVSGLPRYMQAVYNERNDLQAHYPEVKSGELTRFAWWAHVAGRFEAPTFRLFGHEVPVRRTLREGGRINGGTDAIGFFNAEHGIGEASRLLVEAMRASDVAVSTVGYRNTESRQNYVFDTDEVGTYRTVIAAINAELNKPMRDLFGAHFFRDTYVIGQWFWELEVAPTWYADAYQYVDELWAPTKFIEEMLRREAPSRVHVHHMPLPLRKPRVVEDATRADLDLDDRFMFLFTFDFMSVMKRKNPLGLVEAFKKAFAPGEGPMLVLKCINGETRPEGFAELMASCEGRDDIIVMNKYLDSHLSAALMNVCDCYVSLHRSEGLGLTIAEAMLLGKPVIATGYSGNLDFMGEETSFMVPWTRVKVGENAEAYDADATWAEPDLDVAAQLMRHVYENPDNAREVALRGKKDLETRFTPERTGARMKVRLEEVWESIDGK</sequence>
<dbReference type="PANTHER" id="PTHR46656">
    <property type="entry name" value="PUTATIVE-RELATED"/>
    <property type="match status" value="1"/>
</dbReference>
<evidence type="ECO:0000256" key="1">
    <source>
        <dbReference type="SAM" id="MobiDB-lite"/>
    </source>
</evidence>
<dbReference type="SUPFAM" id="SSF53756">
    <property type="entry name" value="UDP-Glycosyltransferase/glycogen phosphorylase"/>
    <property type="match status" value="1"/>
</dbReference>
<dbReference type="PANTHER" id="PTHR46656:SF3">
    <property type="entry name" value="PUTATIVE-RELATED"/>
    <property type="match status" value="1"/>
</dbReference>
<proteinExistence type="predicted"/>
<name>A0A6J6E9I0_9ZZZZ</name>
<gene>
    <name evidence="3" type="ORF">UFOPK1704_00492</name>
</gene>
<dbReference type="Gene3D" id="3.40.50.2000">
    <property type="entry name" value="Glycogen Phosphorylase B"/>
    <property type="match status" value="1"/>
</dbReference>
<dbReference type="EMBL" id="CAEZTQ010000074">
    <property type="protein sequence ID" value="CAB4571974.1"/>
    <property type="molecule type" value="Genomic_DNA"/>
</dbReference>
<organism evidence="3">
    <name type="scientific">freshwater metagenome</name>
    <dbReference type="NCBI Taxonomy" id="449393"/>
    <lineage>
        <taxon>unclassified sequences</taxon>
        <taxon>metagenomes</taxon>
        <taxon>ecological metagenomes</taxon>
    </lineage>
</organism>
<accession>A0A6J6E9I0</accession>
<evidence type="ECO:0000313" key="3">
    <source>
        <dbReference type="EMBL" id="CAB4571974.1"/>
    </source>
</evidence>
<dbReference type="AlphaFoldDB" id="A0A6J6E9I0"/>
<dbReference type="InterPro" id="IPR001296">
    <property type="entry name" value="Glyco_trans_1"/>
</dbReference>
<protein>
    <submittedName>
        <fullName evidence="3">Unannotated protein</fullName>
    </submittedName>
</protein>
<dbReference type="Pfam" id="PF00534">
    <property type="entry name" value="Glycos_transf_1"/>
    <property type="match status" value="1"/>
</dbReference>
<dbReference type="CDD" id="cd01635">
    <property type="entry name" value="Glycosyltransferase_GTB-type"/>
    <property type="match status" value="1"/>
</dbReference>
<feature type="region of interest" description="Disordered" evidence="1">
    <location>
        <begin position="1"/>
        <end position="22"/>
    </location>
</feature>
<evidence type="ECO:0000259" key="2">
    <source>
        <dbReference type="Pfam" id="PF00534"/>
    </source>
</evidence>
<dbReference type="GO" id="GO:0016757">
    <property type="term" value="F:glycosyltransferase activity"/>
    <property type="evidence" value="ECO:0007669"/>
    <property type="project" value="InterPro"/>
</dbReference>
<reference evidence="3" key="1">
    <citation type="submission" date="2020-05" db="EMBL/GenBank/DDBJ databases">
        <authorList>
            <person name="Chiriac C."/>
            <person name="Salcher M."/>
            <person name="Ghai R."/>
            <person name="Kavagutti S V."/>
        </authorList>
    </citation>
    <scope>NUCLEOTIDE SEQUENCE</scope>
</reference>
<feature type="domain" description="Glycosyl transferase family 1" evidence="2">
    <location>
        <begin position="309"/>
        <end position="418"/>
    </location>
</feature>